<organism evidence="2 3">
    <name type="scientific">Stephania cephalantha</name>
    <dbReference type="NCBI Taxonomy" id="152367"/>
    <lineage>
        <taxon>Eukaryota</taxon>
        <taxon>Viridiplantae</taxon>
        <taxon>Streptophyta</taxon>
        <taxon>Embryophyta</taxon>
        <taxon>Tracheophyta</taxon>
        <taxon>Spermatophyta</taxon>
        <taxon>Magnoliopsida</taxon>
        <taxon>Ranunculales</taxon>
        <taxon>Menispermaceae</taxon>
        <taxon>Menispermoideae</taxon>
        <taxon>Cissampelideae</taxon>
        <taxon>Stephania</taxon>
    </lineage>
</organism>
<evidence type="ECO:0000313" key="3">
    <source>
        <dbReference type="Proteomes" id="UP001419268"/>
    </source>
</evidence>
<feature type="region of interest" description="Disordered" evidence="1">
    <location>
        <begin position="36"/>
        <end position="59"/>
    </location>
</feature>
<dbReference type="AlphaFoldDB" id="A0AAP0F4H8"/>
<dbReference type="EMBL" id="JBBNAG010000010">
    <property type="protein sequence ID" value="KAK9100479.1"/>
    <property type="molecule type" value="Genomic_DNA"/>
</dbReference>
<dbReference type="Proteomes" id="UP001419268">
    <property type="component" value="Unassembled WGS sequence"/>
</dbReference>
<proteinExistence type="predicted"/>
<gene>
    <name evidence="2" type="ORF">Scep_023909</name>
</gene>
<reference evidence="2 3" key="1">
    <citation type="submission" date="2024-01" db="EMBL/GenBank/DDBJ databases">
        <title>Genome assemblies of Stephania.</title>
        <authorList>
            <person name="Yang L."/>
        </authorList>
    </citation>
    <scope>NUCLEOTIDE SEQUENCE [LARGE SCALE GENOMIC DNA]</scope>
    <source>
        <strain evidence="2">JXDWG</strain>
        <tissue evidence="2">Leaf</tissue>
    </source>
</reference>
<comment type="caution">
    <text evidence="2">The sequence shown here is derived from an EMBL/GenBank/DDBJ whole genome shotgun (WGS) entry which is preliminary data.</text>
</comment>
<accession>A0AAP0F4H8</accession>
<keyword evidence="3" id="KW-1185">Reference proteome</keyword>
<feature type="compositionally biased region" description="Low complexity" evidence="1">
    <location>
        <begin position="36"/>
        <end position="48"/>
    </location>
</feature>
<evidence type="ECO:0000313" key="2">
    <source>
        <dbReference type="EMBL" id="KAK9100479.1"/>
    </source>
</evidence>
<name>A0AAP0F4H8_9MAGN</name>
<protein>
    <submittedName>
        <fullName evidence="2">Uncharacterized protein</fullName>
    </submittedName>
</protein>
<evidence type="ECO:0000256" key="1">
    <source>
        <dbReference type="SAM" id="MobiDB-lite"/>
    </source>
</evidence>
<sequence length="59" mass="6607">MSLSKCWMLIFSTKMFVESINIQYFNRAFFEASTTSSSSHVPTAVSSSEVSNVPMFSEV</sequence>